<sequence>MVGKIPVRGKFSSNKAPWRAVTNCVIWFNNNISWKVNDGAAISFWLDNWNSKSPISLSTPRLYALSTNKNGSVNDFWNPILNDWDIHINRPLREHETQLWHDIKSSLIVPLSNRGPSKPI</sequence>
<name>A0A5A7UPD1_CUCMM</name>
<dbReference type="EMBL" id="SSTD01005075">
    <property type="protein sequence ID" value="TYK22316.1"/>
    <property type="molecule type" value="Genomic_DNA"/>
</dbReference>
<dbReference type="Proteomes" id="UP000321947">
    <property type="component" value="Unassembled WGS sequence"/>
</dbReference>
<proteinExistence type="predicted"/>
<protein>
    <submittedName>
        <fullName evidence="1">LINE-1 retrotransposable element ORF2 protein</fullName>
    </submittedName>
</protein>
<dbReference type="AlphaFoldDB" id="A0A5A7UPD1"/>
<evidence type="ECO:0000313" key="2">
    <source>
        <dbReference type="EMBL" id="TYK22316.1"/>
    </source>
</evidence>
<accession>A0A5A7UPD1</accession>
<evidence type="ECO:0000313" key="4">
    <source>
        <dbReference type="Proteomes" id="UP000321947"/>
    </source>
</evidence>
<dbReference type="Proteomes" id="UP000321393">
    <property type="component" value="Unassembled WGS sequence"/>
</dbReference>
<dbReference type="PANTHER" id="PTHR36617">
    <property type="entry name" value="PROTEIN, PUTATIVE-RELATED"/>
    <property type="match status" value="1"/>
</dbReference>
<gene>
    <name evidence="2" type="ORF">E5676_scaffold1428G00250</name>
    <name evidence="1" type="ORF">E6C27_scaffold80G002580</name>
</gene>
<dbReference type="EMBL" id="SSTE01008544">
    <property type="protein sequence ID" value="KAA0055411.1"/>
    <property type="molecule type" value="Genomic_DNA"/>
</dbReference>
<evidence type="ECO:0000313" key="1">
    <source>
        <dbReference type="EMBL" id="KAA0055411.1"/>
    </source>
</evidence>
<reference evidence="3 4" key="1">
    <citation type="submission" date="2019-08" db="EMBL/GenBank/DDBJ databases">
        <title>Draft genome sequences of two oriental melons (Cucumis melo L. var makuwa).</title>
        <authorList>
            <person name="Kwon S.-Y."/>
        </authorList>
    </citation>
    <scope>NUCLEOTIDE SEQUENCE [LARGE SCALE GENOMIC DNA]</scope>
    <source>
        <strain evidence="4">cv. Chang Bougi</strain>
        <strain evidence="3">cv. SW 3</strain>
        <tissue evidence="1">Leaf</tissue>
    </source>
</reference>
<comment type="caution">
    <text evidence="1">The sequence shown here is derived from an EMBL/GenBank/DDBJ whole genome shotgun (WGS) entry which is preliminary data.</text>
</comment>
<evidence type="ECO:0000313" key="3">
    <source>
        <dbReference type="Proteomes" id="UP000321393"/>
    </source>
</evidence>
<dbReference type="OrthoDB" id="1743609at2759"/>
<dbReference type="PANTHER" id="PTHR36617:SF16">
    <property type="entry name" value="OS04G0516500 PROTEIN"/>
    <property type="match status" value="1"/>
</dbReference>
<organism evidence="1 3">
    <name type="scientific">Cucumis melo var. makuwa</name>
    <name type="common">Oriental melon</name>
    <dbReference type="NCBI Taxonomy" id="1194695"/>
    <lineage>
        <taxon>Eukaryota</taxon>
        <taxon>Viridiplantae</taxon>
        <taxon>Streptophyta</taxon>
        <taxon>Embryophyta</taxon>
        <taxon>Tracheophyta</taxon>
        <taxon>Spermatophyta</taxon>
        <taxon>Magnoliopsida</taxon>
        <taxon>eudicotyledons</taxon>
        <taxon>Gunneridae</taxon>
        <taxon>Pentapetalae</taxon>
        <taxon>rosids</taxon>
        <taxon>fabids</taxon>
        <taxon>Cucurbitales</taxon>
        <taxon>Cucurbitaceae</taxon>
        <taxon>Benincaseae</taxon>
        <taxon>Cucumis</taxon>
    </lineage>
</organism>